<protein>
    <submittedName>
        <fullName evidence="2">Uncharacterized protein</fullName>
    </submittedName>
</protein>
<dbReference type="AlphaFoldDB" id="A0A9W8HVX5"/>
<name>A0A9W8HVX5_9FUNG</name>
<dbReference type="EMBL" id="JANBUO010002170">
    <property type="protein sequence ID" value="KAJ2795507.1"/>
    <property type="molecule type" value="Genomic_DNA"/>
</dbReference>
<proteinExistence type="predicted"/>
<feature type="non-terminal residue" evidence="2">
    <location>
        <position position="276"/>
    </location>
</feature>
<dbReference type="Proteomes" id="UP001140094">
    <property type="component" value="Unassembled WGS sequence"/>
</dbReference>
<evidence type="ECO:0000313" key="3">
    <source>
        <dbReference type="Proteomes" id="UP001140094"/>
    </source>
</evidence>
<organism evidence="2 3">
    <name type="scientific">Coemansia guatemalensis</name>
    <dbReference type="NCBI Taxonomy" id="2761395"/>
    <lineage>
        <taxon>Eukaryota</taxon>
        <taxon>Fungi</taxon>
        <taxon>Fungi incertae sedis</taxon>
        <taxon>Zoopagomycota</taxon>
        <taxon>Kickxellomycotina</taxon>
        <taxon>Kickxellomycetes</taxon>
        <taxon>Kickxellales</taxon>
        <taxon>Kickxellaceae</taxon>
        <taxon>Coemansia</taxon>
    </lineage>
</organism>
<reference evidence="2" key="1">
    <citation type="submission" date="2022-07" db="EMBL/GenBank/DDBJ databases">
        <title>Phylogenomic reconstructions and comparative analyses of Kickxellomycotina fungi.</title>
        <authorList>
            <person name="Reynolds N.K."/>
            <person name="Stajich J.E."/>
            <person name="Barry K."/>
            <person name="Grigoriev I.V."/>
            <person name="Crous P."/>
            <person name="Smith M.E."/>
        </authorList>
    </citation>
    <scope>NUCLEOTIDE SEQUENCE</scope>
    <source>
        <strain evidence="2">NRRL 1565</strain>
    </source>
</reference>
<gene>
    <name evidence="2" type="ORF">H4R20_005855</name>
</gene>
<accession>A0A9W8HVX5</accession>
<feature type="region of interest" description="Disordered" evidence="1">
    <location>
        <begin position="64"/>
        <end position="92"/>
    </location>
</feature>
<comment type="caution">
    <text evidence="2">The sequence shown here is derived from an EMBL/GenBank/DDBJ whole genome shotgun (WGS) entry which is preliminary data.</text>
</comment>
<dbReference type="OrthoDB" id="5554140at2759"/>
<sequence length="276" mass="29813">MSGYSSDEETKRTAFGGNWLAASGARTLLAKTTKFMLTAAHGSRSLIPTTETGGAEVETATGVVADSDSDNDDGHADEDPVQQQQQTADDGWREVVVAEREVLKGRWNSGTVVSEDAGRVRMRVRRLSQQPARIRTATGASAGDRVGRRTVAFTQLPGRVVAGVIAWLPVETGLALMNSCRVVRRAVHRTGPGEAERAEATGAQAFTAAGLEVWRALVRRMGWREWQQRARGRERQMRIAVPRSHRQLLAELSGVGTETAAAALVATEPDVLFKAV</sequence>
<evidence type="ECO:0000313" key="2">
    <source>
        <dbReference type="EMBL" id="KAJ2795507.1"/>
    </source>
</evidence>
<keyword evidence="3" id="KW-1185">Reference proteome</keyword>
<evidence type="ECO:0000256" key="1">
    <source>
        <dbReference type="SAM" id="MobiDB-lite"/>
    </source>
</evidence>